<evidence type="ECO:0000256" key="1">
    <source>
        <dbReference type="SAM" id="SignalP"/>
    </source>
</evidence>
<evidence type="ECO:0000313" key="2">
    <source>
        <dbReference type="EMBL" id="CAL5222554.1"/>
    </source>
</evidence>
<accession>A0ABP1FTT8</accession>
<feature type="chain" id="PRO_5045198968" evidence="1">
    <location>
        <begin position="25"/>
        <end position="112"/>
    </location>
</feature>
<comment type="caution">
    <text evidence="2">The sequence shown here is derived from an EMBL/GenBank/DDBJ whole genome shotgun (WGS) entry which is preliminary data.</text>
</comment>
<dbReference type="EMBL" id="CAXHTA020000007">
    <property type="protein sequence ID" value="CAL5222554.1"/>
    <property type="molecule type" value="Genomic_DNA"/>
</dbReference>
<sequence>MATASRAAASFLLLLLAIVFSALASRELDAAAAGATSGLSIRRSTAGFALGKAGQGRSLQGFEYVKKAPEKKVVEVVKKSAPSPPPPAKKFIKVQKKFSPAPKKKEEYVIDG</sequence>
<organism evidence="2 3">
    <name type="scientific">Coccomyxa viridis</name>
    <dbReference type="NCBI Taxonomy" id="1274662"/>
    <lineage>
        <taxon>Eukaryota</taxon>
        <taxon>Viridiplantae</taxon>
        <taxon>Chlorophyta</taxon>
        <taxon>core chlorophytes</taxon>
        <taxon>Trebouxiophyceae</taxon>
        <taxon>Trebouxiophyceae incertae sedis</taxon>
        <taxon>Coccomyxaceae</taxon>
        <taxon>Coccomyxa</taxon>
    </lineage>
</organism>
<name>A0ABP1FTT8_9CHLO</name>
<feature type="signal peptide" evidence="1">
    <location>
        <begin position="1"/>
        <end position="24"/>
    </location>
</feature>
<dbReference type="Proteomes" id="UP001497392">
    <property type="component" value="Unassembled WGS sequence"/>
</dbReference>
<evidence type="ECO:0000313" key="3">
    <source>
        <dbReference type="Proteomes" id="UP001497392"/>
    </source>
</evidence>
<gene>
    <name evidence="2" type="primary">g4935</name>
    <name evidence="2" type="ORF">VP750_LOCUS4213</name>
</gene>
<keyword evidence="1" id="KW-0732">Signal</keyword>
<protein>
    <submittedName>
        <fullName evidence="2">G4935 protein</fullName>
    </submittedName>
</protein>
<proteinExistence type="predicted"/>
<keyword evidence="3" id="KW-1185">Reference proteome</keyword>
<reference evidence="2 3" key="1">
    <citation type="submission" date="2024-06" db="EMBL/GenBank/DDBJ databases">
        <authorList>
            <person name="Kraege A."/>
            <person name="Thomma B."/>
        </authorList>
    </citation>
    <scope>NUCLEOTIDE SEQUENCE [LARGE SCALE GENOMIC DNA]</scope>
</reference>